<reference evidence="2 3" key="1">
    <citation type="submission" date="2023-08" db="EMBL/GenBank/DDBJ databases">
        <title>A Necator americanus chromosomal reference genome.</title>
        <authorList>
            <person name="Ilik V."/>
            <person name="Petrzelkova K.J."/>
            <person name="Pardy F."/>
            <person name="Fuh T."/>
            <person name="Niatou-Singa F.S."/>
            <person name="Gouil Q."/>
            <person name="Baker L."/>
            <person name="Ritchie M.E."/>
            <person name="Jex A.R."/>
            <person name="Gazzola D."/>
            <person name="Li H."/>
            <person name="Toshio Fujiwara R."/>
            <person name="Zhan B."/>
            <person name="Aroian R.V."/>
            <person name="Pafco B."/>
            <person name="Schwarz E.M."/>
        </authorList>
    </citation>
    <scope>NUCLEOTIDE SEQUENCE [LARGE SCALE GENOMIC DNA]</scope>
    <source>
        <strain evidence="2 3">Aroian</strain>
        <tissue evidence="2">Whole animal</tissue>
    </source>
</reference>
<gene>
    <name evidence="2" type="primary">Necator_chrI.g3630</name>
    <name evidence="2" type="ORF">RB195_007501</name>
</gene>
<feature type="transmembrane region" description="Helical" evidence="1">
    <location>
        <begin position="27"/>
        <end position="49"/>
    </location>
</feature>
<evidence type="ECO:0000256" key="1">
    <source>
        <dbReference type="SAM" id="Phobius"/>
    </source>
</evidence>
<evidence type="ECO:0000313" key="3">
    <source>
        <dbReference type="Proteomes" id="UP001303046"/>
    </source>
</evidence>
<proteinExistence type="predicted"/>
<organism evidence="2 3">
    <name type="scientific">Necator americanus</name>
    <name type="common">Human hookworm</name>
    <dbReference type="NCBI Taxonomy" id="51031"/>
    <lineage>
        <taxon>Eukaryota</taxon>
        <taxon>Metazoa</taxon>
        <taxon>Ecdysozoa</taxon>
        <taxon>Nematoda</taxon>
        <taxon>Chromadorea</taxon>
        <taxon>Rhabditida</taxon>
        <taxon>Rhabditina</taxon>
        <taxon>Rhabditomorpha</taxon>
        <taxon>Strongyloidea</taxon>
        <taxon>Ancylostomatidae</taxon>
        <taxon>Bunostominae</taxon>
        <taxon>Necator</taxon>
    </lineage>
</organism>
<comment type="caution">
    <text evidence="2">The sequence shown here is derived from an EMBL/GenBank/DDBJ whole genome shotgun (WGS) entry which is preliminary data.</text>
</comment>
<sequence length="76" mass="8516">MEEQQNAVAHISPPPPTPPPHPLPLRIYLSFVLVLLLLLLLIGVCQQLLPGDTIEFILSHNAHTKIQTQQIFCDDK</sequence>
<keyword evidence="1" id="KW-1133">Transmembrane helix</keyword>
<protein>
    <submittedName>
        <fullName evidence="2">Uncharacterized protein</fullName>
    </submittedName>
</protein>
<keyword evidence="1" id="KW-0472">Membrane</keyword>
<keyword evidence="3" id="KW-1185">Reference proteome</keyword>
<evidence type="ECO:0000313" key="2">
    <source>
        <dbReference type="EMBL" id="KAK6731070.1"/>
    </source>
</evidence>
<keyword evidence="1" id="KW-0812">Transmembrane</keyword>
<dbReference type="EMBL" id="JAVFWL010000001">
    <property type="protein sequence ID" value="KAK6731070.1"/>
    <property type="molecule type" value="Genomic_DNA"/>
</dbReference>
<dbReference type="Proteomes" id="UP001303046">
    <property type="component" value="Unassembled WGS sequence"/>
</dbReference>
<name>A0ABR1C0V2_NECAM</name>
<accession>A0ABR1C0V2</accession>